<proteinExistence type="predicted"/>
<dbReference type="AlphaFoldDB" id="A0AAX3EF04"/>
<dbReference type="RefSeq" id="WP_021472262.1">
    <property type="nucleotide sequence ID" value="NZ_CP043010.1"/>
</dbReference>
<keyword evidence="3" id="KW-1185">Reference proteome</keyword>
<dbReference type="InterPro" id="IPR029058">
    <property type="entry name" value="AB_hydrolase_fold"/>
</dbReference>
<dbReference type="EMBL" id="CP101185">
    <property type="protein sequence ID" value="UYV96681.1"/>
    <property type="molecule type" value="Genomic_DNA"/>
</dbReference>
<reference evidence="2" key="1">
    <citation type="submission" date="2022-07" db="EMBL/GenBank/DDBJ databases">
        <authorList>
            <person name="Wu T."/>
        </authorList>
    </citation>
    <scope>NUCLEOTIDE SEQUENCE</scope>
    <source>
        <strain evidence="2">SD-1</strain>
    </source>
</reference>
<accession>A0AAX3EF04</accession>
<dbReference type="SUPFAM" id="SSF53474">
    <property type="entry name" value="alpha/beta-Hydrolases"/>
    <property type="match status" value="1"/>
</dbReference>
<evidence type="ECO:0000313" key="2">
    <source>
        <dbReference type="EMBL" id="UYV96681.1"/>
    </source>
</evidence>
<name>A0AAX3EF04_PAEUR</name>
<organism evidence="2 3">
    <name type="scientific">Paenarthrobacter ureafaciens</name>
    <dbReference type="NCBI Taxonomy" id="37931"/>
    <lineage>
        <taxon>Bacteria</taxon>
        <taxon>Bacillati</taxon>
        <taxon>Actinomycetota</taxon>
        <taxon>Actinomycetes</taxon>
        <taxon>Micrococcales</taxon>
        <taxon>Micrococcaceae</taxon>
        <taxon>Paenarthrobacter</taxon>
    </lineage>
</organism>
<feature type="region of interest" description="Disordered" evidence="1">
    <location>
        <begin position="283"/>
        <end position="309"/>
    </location>
</feature>
<gene>
    <name evidence="2" type="ORF">NL394_16740</name>
</gene>
<evidence type="ECO:0000256" key="1">
    <source>
        <dbReference type="SAM" id="MobiDB-lite"/>
    </source>
</evidence>
<protein>
    <submittedName>
        <fullName evidence="2">Uncharacterized protein</fullName>
    </submittedName>
</protein>
<sequence>MPENQAPETAESFTYADLRGFLSADEIPAGQIEIQYQGLPLEILNIPAESDTTLVCLHGAAEKDVRLPWFLGKGVTAGLPVNKIFISDPSLRKSKDFNIGWYAGSKQQPDLQEILADVIRRIVRETGGYNVVFFGSSAGGYASLALSRFFPTSLALAINPQTSISRFYPGAVGRYMTEAWEMPDTEMTALPASVAHNLIPAYSAGFDHTVALVQNAKDWFHIQNHQLPFVDAVGGSPNLHMLMDRWGPDTGDGHTPPPKELVRAWFEELATCHGDWASGLAAAGFQSETTPPDVKRRVIDTAPPKSEKP</sequence>
<evidence type="ECO:0000313" key="3">
    <source>
        <dbReference type="Proteomes" id="UP001163293"/>
    </source>
</evidence>
<feature type="compositionally biased region" description="Basic and acidic residues" evidence="1">
    <location>
        <begin position="293"/>
        <end position="309"/>
    </location>
</feature>
<dbReference type="Proteomes" id="UP001163293">
    <property type="component" value="Chromosome"/>
</dbReference>